<reference evidence="2" key="1">
    <citation type="submission" date="2025-08" db="UniProtKB">
        <authorList>
            <consortium name="RefSeq"/>
        </authorList>
    </citation>
    <scope>IDENTIFICATION</scope>
</reference>
<accession>A0ABM3CJ15</accession>
<dbReference type="Proteomes" id="UP001652741">
    <property type="component" value="Chromosome ssa12"/>
</dbReference>
<protein>
    <submittedName>
        <fullName evidence="2">Uncharacterized protein</fullName>
    </submittedName>
</protein>
<sequence length="174" mass="20010">MQSIVLHPKRQKELSVSAKINEGAEGLEKMIRENTSKIVDLETSLNHAYKSIEELKLANTATSEKCTAQEKTIADMQERLSEAERYRRRWGLRLYGVPEDQDENVKRLVRDICNRVAPDFPDGYMDMAVDVAHRIGKKQDALVSRSIIIQFAFRTARDAVWKKAKESAFLKERT</sequence>
<dbReference type="InterPro" id="IPR004244">
    <property type="entry name" value="Transposase_22"/>
</dbReference>
<gene>
    <name evidence="2" type="primary">LOC123725394</name>
</gene>
<keyword evidence="1" id="KW-1185">Reference proteome</keyword>
<dbReference type="Gene3D" id="3.30.70.1820">
    <property type="entry name" value="L1 transposable element, RRM domain"/>
    <property type="match status" value="1"/>
</dbReference>
<evidence type="ECO:0000313" key="1">
    <source>
        <dbReference type="Proteomes" id="UP001652741"/>
    </source>
</evidence>
<proteinExistence type="predicted"/>
<evidence type="ECO:0000313" key="2">
    <source>
        <dbReference type="RefSeq" id="XP_045546559.1"/>
    </source>
</evidence>
<dbReference type="PANTHER" id="PTHR11505">
    <property type="entry name" value="L1 TRANSPOSABLE ELEMENT-RELATED"/>
    <property type="match status" value="1"/>
</dbReference>
<organism evidence="1 2">
    <name type="scientific">Salmo salar</name>
    <name type="common">Atlantic salmon</name>
    <dbReference type="NCBI Taxonomy" id="8030"/>
    <lineage>
        <taxon>Eukaryota</taxon>
        <taxon>Metazoa</taxon>
        <taxon>Chordata</taxon>
        <taxon>Craniata</taxon>
        <taxon>Vertebrata</taxon>
        <taxon>Euteleostomi</taxon>
        <taxon>Actinopterygii</taxon>
        <taxon>Neopterygii</taxon>
        <taxon>Teleostei</taxon>
        <taxon>Protacanthopterygii</taxon>
        <taxon>Salmoniformes</taxon>
        <taxon>Salmonidae</taxon>
        <taxon>Salmoninae</taxon>
        <taxon>Salmo</taxon>
    </lineage>
</organism>
<name>A0ABM3CJ15_SALSA</name>
<dbReference type="RefSeq" id="XP_045546559.1">
    <property type="nucleotide sequence ID" value="XM_045690603.1"/>
</dbReference>